<name>A0ABQ9HV65_9NEOP</name>
<dbReference type="PANTHER" id="PTHR15154:SF2">
    <property type="entry name" value="HAMARTIN"/>
    <property type="match status" value="1"/>
</dbReference>
<evidence type="ECO:0000256" key="3">
    <source>
        <dbReference type="SAM" id="Phobius"/>
    </source>
</evidence>
<feature type="transmembrane region" description="Helical" evidence="3">
    <location>
        <begin position="121"/>
        <end position="142"/>
    </location>
</feature>
<feature type="region of interest" description="Disordered" evidence="2">
    <location>
        <begin position="862"/>
        <end position="891"/>
    </location>
</feature>
<gene>
    <name evidence="4" type="ORF">PR048_007771</name>
</gene>
<proteinExistence type="predicted"/>
<reference evidence="4 5" key="1">
    <citation type="submission" date="2023-02" db="EMBL/GenBank/DDBJ databases">
        <title>LHISI_Scaffold_Assembly.</title>
        <authorList>
            <person name="Stuart O.P."/>
            <person name="Cleave R."/>
            <person name="Magrath M.J.L."/>
            <person name="Mikheyev A.S."/>
        </authorList>
    </citation>
    <scope>NUCLEOTIDE SEQUENCE [LARGE SCALE GENOMIC DNA]</scope>
    <source>
        <strain evidence="4">Daus_M_001</strain>
        <tissue evidence="4">Leg muscle</tissue>
    </source>
</reference>
<keyword evidence="1" id="KW-0175">Coiled coil</keyword>
<feature type="coiled-coil region" evidence="1">
    <location>
        <begin position="683"/>
        <end position="710"/>
    </location>
</feature>
<keyword evidence="3" id="KW-0812">Transmembrane</keyword>
<keyword evidence="3" id="KW-1133">Transmembrane helix</keyword>
<accession>A0ABQ9HV65</accession>
<dbReference type="PANTHER" id="PTHR15154">
    <property type="entry name" value="HAMARTIN"/>
    <property type="match status" value="1"/>
</dbReference>
<organism evidence="4 5">
    <name type="scientific">Dryococelus australis</name>
    <dbReference type="NCBI Taxonomy" id="614101"/>
    <lineage>
        <taxon>Eukaryota</taxon>
        <taxon>Metazoa</taxon>
        <taxon>Ecdysozoa</taxon>
        <taxon>Arthropoda</taxon>
        <taxon>Hexapoda</taxon>
        <taxon>Insecta</taxon>
        <taxon>Pterygota</taxon>
        <taxon>Neoptera</taxon>
        <taxon>Polyneoptera</taxon>
        <taxon>Phasmatodea</taxon>
        <taxon>Verophasmatodea</taxon>
        <taxon>Anareolatae</taxon>
        <taxon>Phasmatidae</taxon>
        <taxon>Eurycanthinae</taxon>
        <taxon>Dryococelus</taxon>
    </lineage>
</organism>
<sequence length="951" mass="108355">MEVSVIFQQLESNQLEAVEEAKKIFHEAFNSTKEAWLVSNFVDYYSNTNSPRCVEILVGVREPHDKHLFDRLLEMLKGSCKLQGLTFLGHIVHGQPPWLYRITQHPIFKELLKLLKNEMDILSLISALLVIIFLLQMFPALVGAHLQDLFEIFSRLAAWNTNNPNKLPEEHLLHLQVSLCALFLRLYAMYPCNFLSYLRCEYGQQECLGIFSHTIKPILGTVRVHPYLVTASKDAETAAARWKSMEHHDVMVECAKLAIDSVERIQVDQTEHSKMVQCASKHSSHDSSVQHHFELTKIVELFSPSRYCGLLQTPPLPESMPSSIPQTPNSQIHAVLPSQEGSSPPEAAIEATPETTPVKDPRRPPTSKVVRNLNSFCETTQTYSQPSSPLKKEPSPFNFLNDRQLRRDSLSSRKIQQIQHEKAIALEHSPSPIMMELGPEDQEVVEIVERGQRLKSLQQRSCDSVLQEFHPHVDEYEECSRDSSSPCNKGGLHLPTSNSMHSLAERVQRFYGEQTNVDAELESLSPAQFTEKTSIGTQTVSSAPYEHLFLRIFPVVSVERRYSPDNLLKEYIEFVVHSNDSESEVRRLKEQIVLFSLQLQFEKQRREVHAERNRRLLGKSRSSRALEEHNSALCDQLSLLQRDKETLHVQLEKMREENYLQEERLQETISYWQKQFSSEQRKARDLATQVTVQEQELAKAKETAAALNHEFLKVESVLFAATKDQPQSALIEQLRLSLEQAHKEIILMGELQQKYRERFSQLTVLHNIDEEKVQLLESYRHEFKMCHEMLEVRNSELDAANARVAELEKALLGKDSVIAEQKRLLKNEKEHYCGRLEAVESKYNAQRTINQKLEECVMELNQRGTRGNKSPDDTASVSSGEKQLGPNSPLSQSLCSAEGVCMSSILGGQAMEMKDLQQIVDKPSDIGAVNIDSDDVATSTSGLTADEHLLL</sequence>
<evidence type="ECO:0000256" key="1">
    <source>
        <dbReference type="SAM" id="Coils"/>
    </source>
</evidence>
<feature type="compositionally biased region" description="Polar residues" evidence="2">
    <location>
        <begin position="372"/>
        <end position="388"/>
    </location>
</feature>
<dbReference type="Pfam" id="PF04388">
    <property type="entry name" value="Hamartin"/>
    <property type="match status" value="3"/>
</dbReference>
<evidence type="ECO:0000256" key="2">
    <source>
        <dbReference type="SAM" id="MobiDB-lite"/>
    </source>
</evidence>
<dbReference type="InterPro" id="IPR007483">
    <property type="entry name" value="Hamartin"/>
</dbReference>
<keyword evidence="5" id="KW-1185">Reference proteome</keyword>
<keyword evidence="3" id="KW-0472">Membrane</keyword>
<comment type="caution">
    <text evidence="4">The sequence shown here is derived from an EMBL/GenBank/DDBJ whole genome shotgun (WGS) entry which is preliminary data.</text>
</comment>
<evidence type="ECO:0008006" key="6">
    <source>
        <dbReference type="Google" id="ProtNLM"/>
    </source>
</evidence>
<dbReference type="EMBL" id="JARBHB010000003">
    <property type="protein sequence ID" value="KAJ8888284.1"/>
    <property type="molecule type" value="Genomic_DNA"/>
</dbReference>
<feature type="region of interest" description="Disordered" evidence="2">
    <location>
        <begin position="335"/>
        <end position="398"/>
    </location>
</feature>
<protein>
    <recommendedName>
        <fullName evidence="6">Hamartin</fullName>
    </recommendedName>
</protein>
<evidence type="ECO:0000313" key="4">
    <source>
        <dbReference type="EMBL" id="KAJ8888284.1"/>
    </source>
</evidence>
<dbReference type="Proteomes" id="UP001159363">
    <property type="component" value="Chromosome 3"/>
</dbReference>
<evidence type="ECO:0000313" key="5">
    <source>
        <dbReference type="Proteomes" id="UP001159363"/>
    </source>
</evidence>